<keyword evidence="2" id="KW-1185">Reference proteome</keyword>
<dbReference type="EMBL" id="CAJVPU010040398">
    <property type="protein sequence ID" value="CAG8739197.1"/>
    <property type="molecule type" value="Genomic_DNA"/>
</dbReference>
<feature type="non-terminal residue" evidence="1">
    <location>
        <position position="73"/>
    </location>
</feature>
<sequence length="73" mass="8592">MENKPDLLFKKDILIVSRIYKSLKKLSNIPEQGHIELQIANYNQLLQEISKQHNVEILIHNENILEEILSDIK</sequence>
<protein>
    <submittedName>
        <fullName evidence="1">14026_t:CDS:1</fullName>
    </submittedName>
</protein>
<organism evidence="1 2">
    <name type="scientific">Dentiscutata heterogama</name>
    <dbReference type="NCBI Taxonomy" id="1316150"/>
    <lineage>
        <taxon>Eukaryota</taxon>
        <taxon>Fungi</taxon>
        <taxon>Fungi incertae sedis</taxon>
        <taxon>Mucoromycota</taxon>
        <taxon>Glomeromycotina</taxon>
        <taxon>Glomeromycetes</taxon>
        <taxon>Diversisporales</taxon>
        <taxon>Gigasporaceae</taxon>
        <taxon>Dentiscutata</taxon>
    </lineage>
</organism>
<evidence type="ECO:0000313" key="1">
    <source>
        <dbReference type="EMBL" id="CAG8739197.1"/>
    </source>
</evidence>
<proteinExistence type="predicted"/>
<name>A0ACA9Q8Z0_9GLOM</name>
<dbReference type="Proteomes" id="UP000789702">
    <property type="component" value="Unassembled WGS sequence"/>
</dbReference>
<comment type="caution">
    <text evidence="1">The sequence shown here is derived from an EMBL/GenBank/DDBJ whole genome shotgun (WGS) entry which is preliminary data.</text>
</comment>
<accession>A0ACA9Q8Z0</accession>
<gene>
    <name evidence="1" type="ORF">DHETER_LOCUS13942</name>
</gene>
<reference evidence="1" key="1">
    <citation type="submission" date="2021-06" db="EMBL/GenBank/DDBJ databases">
        <authorList>
            <person name="Kallberg Y."/>
            <person name="Tangrot J."/>
            <person name="Rosling A."/>
        </authorList>
    </citation>
    <scope>NUCLEOTIDE SEQUENCE</scope>
    <source>
        <strain evidence="1">IL203A</strain>
    </source>
</reference>
<evidence type="ECO:0000313" key="2">
    <source>
        <dbReference type="Proteomes" id="UP000789702"/>
    </source>
</evidence>